<evidence type="ECO:0000256" key="4">
    <source>
        <dbReference type="ARBA" id="ARBA00022840"/>
    </source>
</evidence>
<dbReference type="PANTHER" id="PTHR11361:SF34">
    <property type="entry name" value="DNA MISMATCH REPAIR PROTEIN MSH1, MITOCHONDRIAL"/>
    <property type="match status" value="1"/>
</dbReference>
<dbReference type="InterPro" id="IPR000432">
    <property type="entry name" value="DNA_mismatch_repair_MutS_C"/>
</dbReference>
<evidence type="ECO:0000256" key="3">
    <source>
        <dbReference type="ARBA" id="ARBA00022763"/>
    </source>
</evidence>
<keyword evidence="2" id="KW-0547">Nucleotide-binding</keyword>
<dbReference type="InterPro" id="IPR045076">
    <property type="entry name" value="MutS"/>
</dbReference>
<dbReference type="SUPFAM" id="SSF55271">
    <property type="entry name" value="DNA repair protein MutS, domain I"/>
    <property type="match status" value="1"/>
</dbReference>
<dbReference type="GO" id="GO:0030983">
    <property type="term" value="F:mismatched DNA binding"/>
    <property type="evidence" value="ECO:0007669"/>
    <property type="project" value="InterPro"/>
</dbReference>
<evidence type="ECO:0000256" key="6">
    <source>
        <dbReference type="ARBA" id="ARBA00023204"/>
    </source>
</evidence>
<keyword evidence="5" id="KW-0238">DNA-binding</keyword>
<dbReference type="Gene3D" id="1.10.1420.10">
    <property type="match status" value="3"/>
</dbReference>
<protein>
    <submittedName>
        <fullName evidence="9">DNA mismatch repair protein</fullName>
    </submittedName>
</protein>
<organism evidence="9 10">
    <name type="scientific">Coniochaeta ligniaria NRRL 30616</name>
    <dbReference type="NCBI Taxonomy" id="1408157"/>
    <lineage>
        <taxon>Eukaryota</taxon>
        <taxon>Fungi</taxon>
        <taxon>Dikarya</taxon>
        <taxon>Ascomycota</taxon>
        <taxon>Pezizomycotina</taxon>
        <taxon>Sordariomycetes</taxon>
        <taxon>Sordariomycetidae</taxon>
        <taxon>Coniochaetales</taxon>
        <taxon>Coniochaetaceae</taxon>
        <taxon>Coniochaeta</taxon>
    </lineage>
</organism>
<dbReference type="EMBL" id="KV875093">
    <property type="protein sequence ID" value="OIW34876.1"/>
    <property type="molecule type" value="Genomic_DNA"/>
</dbReference>
<dbReference type="InterPro" id="IPR016151">
    <property type="entry name" value="DNA_mismatch_repair_MutS_N"/>
</dbReference>
<dbReference type="FunFam" id="3.40.50.300:FF:001238">
    <property type="entry name" value="DNA mismatch repair protein"/>
    <property type="match status" value="1"/>
</dbReference>
<evidence type="ECO:0000256" key="7">
    <source>
        <dbReference type="SAM" id="MobiDB-lite"/>
    </source>
</evidence>
<dbReference type="Pfam" id="PF05188">
    <property type="entry name" value="MutS_II"/>
    <property type="match status" value="1"/>
</dbReference>
<dbReference type="InterPro" id="IPR017261">
    <property type="entry name" value="DNA_mismatch_repair_MutS/MSH"/>
</dbReference>
<dbReference type="GO" id="GO:0006298">
    <property type="term" value="P:mismatch repair"/>
    <property type="evidence" value="ECO:0007669"/>
    <property type="project" value="InterPro"/>
</dbReference>
<dbReference type="SUPFAM" id="SSF53150">
    <property type="entry name" value="DNA repair protein MutS, domain II"/>
    <property type="match status" value="1"/>
</dbReference>
<dbReference type="GO" id="GO:0140664">
    <property type="term" value="F:ATP-dependent DNA damage sensor activity"/>
    <property type="evidence" value="ECO:0007669"/>
    <property type="project" value="InterPro"/>
</dbReference>
<dbReference type="InterPro" id="IPR007695">
    <property type="entry name" value="DNA_mismatch_repair_MutS-lik_N"/>
</dbReference>
<reference evidence="9 10" key="1">
    <citation type="submission" date="2016-10" db="EMBL/GenBank/DDBJ databases">
        <title>Draft genome sequence of Coniochaeta ligniaria NRRL30616, a lignocellulolytic fungus for bioabatement of inhibitors in plant biomass hydrolysates.</title>
        <authorList>
            <consortium name="DOE Joint Genome Institute"/>
            <person name="Jimenez D.J."/>
            <person name="Hector R.E."/>
            <person name="Riley R."/>
            <person name="Sun H."/>
            <person name="Grigoriev I.V."/>
            <person name="Van Elsas J.D."/>
            <person name="Nichols N.N."/>
        </authorList>
    </citation>
    <scope>NUCLEOTIDE SEQUENCE [LARGE SCALE GENOMIC DNA]</scope>
    <source>
        <strain evidence="9 10">NRRL 30616</strain>
    </source>
</reference>
<dbReference type="STRING" id="1408157.A0A1J7JZK8"/>
<dbReference type="PANTHER" id="PTHR11361">
    <property type="entry name" value="DNA MISMATCH REPAIR PROTEIN MUTS FAMILY MEMBER"/>
    <property type="match status" value="1"/>
</dbReference>
<dbReference type="OrthoDB" id="2534523at2759"/>
<comment type="similarity">
    <text evidence="1">Belongs to the DNA mismatch repair MutS family.</text>
</comment>
<dbReference type="Pfam" id="PF01624">
    <property type="entry name" value="MutS_I"/>
    <property type="match status" value="1"/>
</dbReference>
<keyword evidence="3" id="KW-0227">DNA damage</keyword>
<dbReference type="Gene3D" id="3.30.420.110">
    <property type="entry name" value="MutS, connector domain"/>
    <property type="match status" value="1"/>
</dbReference>
<dbReference type="SMART" id="SM00533">
    <property type="entry name" value="MUTSd"/>
    <property type="match status" value="1"/>
</dbReference>
<proteinExistence type="inferred from homology"/>
<dbReference type="SUPFAM" id="SSF48334">
    <property type="entry name" value="DNA repair protein MutS, domain III"/>
    <property type="match status" value="1"/>
</dbReference>
<dbReference type="PROSITE" id="PS00486">
    <property type="entry name" value="DNA_MISMATCH_REPAIR_2"/>
    <property type="match status" value="1"/>
</dbReference>
<evidence type="ECO:0000313" key="9">
    <source>
        <dbReference type="EMBL" id="OIW34876.1"/>
    </source>
</evidence>
<gene>
    <name evidence="9" type="ORF">CONLIGDRAFT_651144</name>
</gene>
<dbReference type="SUPFAM" id="SSF52540">
    <property type="entry name" value="P-loop containing nucleoside triphosphate hydrolases"/>
    <property type="match status" value="1"/>
</dbReference>
<dbReference type="PIRSF" id="PIRSF037677">
    <property type="entry name" value="DNA_mis_repair_Msh6"/>
    <property type="match status" value="1"/>
</dbReference>
<keyword evidence="4" id="KW-0067">ATP-binding</keyword>
<evidence type="ECO:0000313" key="10">
    <source>
        <dbReference type="Proteomes" id="UP000182658"/>
    </source>
</evidence>
<dbReference type="FunFam" id="3.40.1170.10:FF:000010">
    <property type="entry name" value="DNA mismatch repair protein Msh1"/>
    <property type="match status" value="1"/>
</dbReference>
<dbReference type="GO" id="GO:0005739">
    <property type="term" value="C:mitochondrion"/>
    <property type="evidence" value="ECO:0007669"/>
    <property type="project" value="TreeGrafter"/>
</dbReference>
<evidence type="ECO:0000256" key="1">
    <source>
        <dbReference type="ARBA" id="ARBA00006271"/>
    </source>
</evidence>
<sequence length="1001" mass="110065">MPSILRLPPVARWRVTSSGAPIATIGRPPLSARHGLITPETSAGLPPSQFRLQLRGKKTKTTVSFDALPQGPLPVSELPQGPLPAPDGAPVEALSEEESGPAYPTVVMQARRNMNKYDNCVLITRVGGFYELYFEHAVEYGPLLNLKVAQKKTGAGLVPMAGFPFFQLDRFLKLLVQDLNCYVAIAEEFPNDASAKVKSGGLMHDRRVARIITPGTLIDENFMDPYANNYVMSIYLAETRQPNDLAPDKEDQQRSSNDLANVPTHLGLAWLDLSTGSFFTQATDLLSLSSTLAQLSPREVVLDEAFQGNKDHKLLSILEEEKHLISYTKHGEMQTLGDWSPMLESEIPPSTLDTFTDIEVKAGSLLLHYVKDRLQGLSMKLQPPLRYESRQVMAIDKNSMRSLEIKSTIRDNVFRGSLLHAIRRTVTKSGSPSTSLEVIKSRQDLVSRFIDDTPLRDGIIALLLKSHDSQRLVQKFALNRGDPDDLLRLASTIEATEDMVGLIKSRLSSPTPADECLSTMINRINLDQPMALAHRIREAIDEEGLSEKHQIEDSEEGEMIALAQQVVNTEGTSASDDILPKSAKKKASHKPTSLREHYGEDNEVWIMRPAASPHLQRLHSDLAVLLSDRATLTQTLRDRLGASTLTLRWTPGLGHICHVKGKDARASAGAKTLSSSRTTRSFHQPEWTSLGERLDRVRFQIRQEEQRVFASLREAVVLCLVKLRRNAAVLDELDITTSFALLAVEQDLVRPIMTDTSPSSPNATPKTTILGGRHATVQGGLTVQGRTFTANDLTIGGPAQHGRVWLITGPNMGGKSTFLRQNALMAILAQAGCFVPATYARMGIVDALFSRVGSADNLFADQSTFMVEMLETAAILRRATSRSFVIMDEIGRGTTPDAGTAVAFAALHHLVTVNRCRALFATHFHEIADMVRARGLALESGGEIGTVEMYCTDVEEDGTGGFSYVHKLRKGVNRDSHALKVARIAGLPEEAIRVAREICDM</sequence>
<dbReference type="InterPro" id="IPR036678">
    <property type="entry name" value="MutS_con_dom_sf"/>
</dbReference>
<evidence type="ECO:0000256" key="2">
    <source>
        <dbReference type="ARBA" id="ARBA00022741"/>
    </source>
</evidence>
<feature type="domain" description="DNA mismatch repair proteins mutS family" evidence="8">
    <location>
        <begin position="883"/>
        <end position="899"/>
    </location>
</feature>
<dbReference type="InterPro" id="IPR007860">
    <property type="entry name" value="DNA_mmatch_repair_MutS_con_dom"/>
</dbReference>
<dbReference type="GO" id="GO:0043504">
    <property type="term" value="P:mitochondrial DNA repair"/>
    <property type="evidence" value="ECO:0007669"/>
    <property type="project" value="TreeGrafter"/>
</dbReference>
<dbReference type="Gene3D" id="3.40.1170.10">
    <property type="entry name" value="DNA repair protein MutS, domain I"/>
    <property type="match status" value="1"/>
</dbReference>
<dbReference type="InterPro" id="IPR027417">
    <property type="entry name" value="P-loop_NTPase"/>
</dbReference>
<keyword evidence="6" id="KW-0234">DNA repair</keyword>
<name>A0A1J7JZK8_9PEZI</name>
<dbReference type="AlphaFoldDB" id="A0A1J7JZK8"/>
<evidence type="ECO:0000256" key="5">
    <source>
        <dbReference type="ARBA" id="ARBA00023125"/>
    </source>
</evidence>
<dbReference type="FunCoup" id="A0A1J7JZK8">
    <property type="interactions" value="21"/>
</dbReference>
<dbReference type="InterPro" id="IPR007696">
    <property type="entry name" value="DNA_mismatch_repair_MutS_core"/>
</dbReference>
<dbReference type="InParanoid" id="A0A1J7JZK8"/>
<accession>A0A1J7JZK8</accession>
<dbReference type="GO" id="GO:0005634">
    <property type="term" value="C:nucleus"/>
    <property type="evidence" value="ECO:0007669"/>
    <property type="project" value="TreeGrafter"/>
</dbReference>
<keyword evidence="10" id="KW-1185">Reference proteome</keyword>
<evidence type="ECO:0000259" key="8">
    <source>
        <dbReference type="PROSITE" id="PS00486"/>
    </source>
</evidence>
<dbReference type="InterPro" id="IPR036187">
    <property type="entry name" value="DNA_mismatch_repair_MutS_sf"/>
</dbReference>
<dbReference type="Gene3D" id="3.40.50.300">
    <property type="entry name" value="P-loop containing nucleotide triphosphate hydrolases"/>
    <property type="match status" value="1"/>
</dbReference>
<dbReference type="Pfam" id="PF00488">
    <property type="entry name" value="MutS_V"/>
    <property type="match status" value="1"/>
</dbReference>
<feature type="region of interest" description="Disordered" evidence="7">
    <location>
        <begin position="68"/>
        <end position="98"/>
    </location>
</feature>
<dbReference type="SMART" id="SM00534">
    <property type="entry name" value="MUTSac"/>
    <property type="match status" value="1"/>
</dbReference>
<dbReference type="Proteomes" id="UP000182658">
    <property type="component" value="Unassembled WGS sequence"/>
</dbReference>
<dbReference type="GO" id="GO:0005524">
    <property type="term" value="F:ATP binding"/>
    <property type="evidence" value="ECO:0007669"/>
    <property type="project" value="UniProtKB-KW"/>
</dbReference>
<dbReference type="Pfam" id="PF05192">
    <property type="entry name" value="MutS_III"/>
    <property type="match status" value="1"/>
</dbReference>